<evidence type="ECO:0000313" key="8">
    <source>
        <dbReference type="EMBL" id="NVO88054.1"/>
    </source>
</evidence>
<dbReference type="EMBL" id="JABXWP010000007">
    <property type="protein sequence ID" value="NVO88054.1"/>
    <property type="molecule type" value="Genomic_DNA"/>
</dbReference>
<dbReference type="Pfam" id="PF00746">
    <property type="entry name" value="Gram_pos_anchor"/>
    <property type="match status" value="1"/>
</dbReference>
<evidence type="ECO:0000256" key="2">
    <source>
        <dbReference type="ARBA" id="ARBA00022525"/>
    </source>
</evidence>
<comment type="caution">
    <text evidence="8">The sequence shown here is derived from an EMBL/GenBank/DDBJ whole genome shotgun (WGS) entry which is preliminary data.</text>
</comment>
<dbReference type="NCBIfam" id="TIGR01167">
    <property type="entry name" value="LPXTG_anchor"/>
    <property type="match status" value="1"/>
</dbReference>
<evidence type="ECO:0000256" key="3">
    <source>
        <dbReference type="ARBA" id="ARBA00022729"/>
    </source>
</evidence>
<feature type="non-terminal residue" evidence="8">
    <location>
        <position position="1"/>
    </location>
</feature>
<sequence>AIDAAGSADAVDQAKNAGIKAIDAQHQSGQAVATRKDDAKKAIDDEAAKVTEAIDHDSSLTDAEKKAQKQGVVTEADKAKKAIDAAGSADAVDQAKNAGIKAIDAQHQSGQAVATRKDDAKKAIDDEAAKVTEAIDHDSSLTDAEKKAQKQGVVTEADKAKKAIDAAGSADAVDKAKDAGIKAIDAQHQSGTAVATRKDDAKKAIDAEAAKVIKAINQDPTLTDAEKAAQKQAVATEADKAKKAIDAAKGADAVDQAKAAGIKAIDAQHHSGQTIAAQKDAAKKAIDDEAAKVIKAIDQDPTLTDAEKAAQKQAVAAEADKAKKAIDAAGNADTVNQAKAAGIKAINDQHRSGKGQKVTKATPLPTTKAPETPAAPKTKVITSSEGNLPKTGEQQSLWMVILGALLSLFSGLWFAKKKASH</sequence>
<keyword evidence="1" id="KW-0134">Cell wall</keyword>
<keyword evidence="6" id="KW-0472">Membrane</keyword>
<feature type="compositionally biased region" description="Polar residues" evidence="5">
    <location>
        <begin position="380"/>
        <end position="389"/>
    </location>
</feature>
<keyword evidence="4" id="KW-0572">Peptidoglycan-anchor</keyword>
<feature type="region of interest" description="Disordered" evidence="5">
    <location>
        <begin position="348"/>
        <end position="389"/>
    </location>
</feature>
<protein>
    <submittedName>
        <fullName evidence="8">DUF1542 domain-containing protein</fullName>
    </submittedName>
</protein>
<keyword evidence="3" id="KW-0732">Signal</keyword>
<keyword evidence="2" id="KW-0964">Secreted</keyword>
<evidence type="ECO:0000256" key="1">
    <source>
        <dbReference type="ARBA" id="ARBA00022512"/>
    </source>
</evidence>
<feature type="compositionally biased region" description="Low complexity" evidence="5">
    <location>
        <begin position="359"/>
        <end position="379"/>
    </location>
</feature>
<evidence type="ECO:0000256" key="4">
    <source>
        <dbReference type="ARBA" id="ARBA00023088"/>
    </source>
</evidence>
<keyword evidence="6" id="KW-1133">Transmembrane helix</keyword>
<evidence type="ECO:0000259" key="7">
    <source>
        <dbReference type="PROSITE" id="PS50847"/>
    </source>
</evidence>
<keyword evidence="6" id="KW-0812">Transmembrane</keyword>
<dbReference type="InterPro" id="IPR019931">
    <property type="entry name" value="LPXTG_anchor"/>
</dbReference>
<proteinExistence type="predicted"/>
<dbReference type="InterPro" id="IPR011439">
    <property type="entry name" value="DUF1542"/>
</dbReference>
<feature type="domain" description="Gram-positive cocci surface proteins LPxTG" evidence="7">
    <location>
        <begin position="388"/>
        <end position="421"/>
    </location>
</feature>
<name>A0A7Y7QF99_LACRH</name>
<feature type="transmembrane region" description="Helical" evidence="6">
    <location>
        <begin position="397"/>
        <end position="415"/>
    </location>
</feature>
<organism evidence="8 9">
    <name type="scientific">Lacticaseibacillus rhamnosus</name>
    <name type="common">Lactobacillus rhamnosus</name>
    <dbReference type="NCBI Taxonomy" id="47715"/>
    <lineage>
        <taxon>Bacteria</taxon>
        <taxon>Bacillati</taxon>
        <taxon>Bacillota</taxon>
        <taxon>Bacilli</taxon>
        <taxon>Lactobacillales</taxon>
        <taxon>Lactobacillaceae</taxon>
        <taxon>Lacticaseibacillus</taxon>
    </lineage>
</organism>
<evidence type="ECO:0000313" key="9">
    <source>
        <dbReference type="Proteomes" id="UP000542889"/>
    </source>
</evidence>
<accession>A0A7Y7QF99</accession>
<reference evidence="8 9" key="1">
    <citation type="submission" date="2020-06" db="EMBL/GenBank/DDBJ databases">
        <title>Lactobacillus rhamnosus QC,genome.</title>
        <authorList>
            <person name="Yi H."/>
            <person name="Jin M."/>
        </authorList>
    </citation>
    <scope>NUCLEOTIDE SEQUENCE [LARGE SCALE GENOMIC DNA]</scope>
    <source>
        <strain evidence="8 9">QC</strain>
    </source>
</reference>
<dbReference type="RefSeq" id="WP_176817918.1">
    <property type="nucleotide sequence ID" value="NZ_JABXWP010000007.1"/>
</dbReference>
<dbReference type="AlphaFoldDB" id="A0A7Y7QF99"/>
<dbReference type="Pfam" id="PF07564">
    <property type="entry name" value="DUF1542"/>
    <property type="match status" value="4"/>
</dbReference>
<evidence type="ECO:0000256" key="5">
    <source>
        <dbReference type="SAM" id="MobiDB-lite"/>
    </source>
</evidence>
<dbReference type="PROSITE" id="PS50847">
    <property type="entry name" value="GRAM_POS_ANCHORING"/>
    <property type="match status" value="1"/>
</dbReference>
<gene>
    <name evidence="8" type="ORF">HWN39_06005</name>
</gene>
<dbReference type="Proteomes" id="UP000542889">
    <property type="component" value="Unassembled WGS sequence"/>
</dbReference>
<evidence type="ECO:0000256" key="6">
    <source>
        <dbReference type="SAM" id="Phobius"/>
    </source>
</evidence>